<dbReference type="EMBL" id="LAOR01000001">
    <property type="protein sequence ID" value="KJW07917.1"/>
    <property type="molecule type" value="Genomic_DNA"/>
</dbReference>
<dbReference type="PATRIC" id="fig|1441384.3.peg.13"/>
<evidence type="ECO:0000256" key="1">
    <source>
        <dbReference type="SAM" id="Phobius"/>
    </source>
</evidence>
<name>A0A0F3RNZ8_ORITS</name>
<organism evidence="2 3">
    <name type="scientific">Orientia tsutsugamushi str. UT144</name>
    <dbReference type="NCBI Taxonomy" id="1441384"/>
    <lineage>
        <taxon>Bacteria</taxon>
        <taxon>Pseudomonadati</taxon>
        <taxon>Pseudomonadota</taxon>
        <taxon>Alphaproteobacteria</taxon>
        <taxon>Rickettsiales</taxon>
        <taxon>Rickettsiaceae</taxon>
        <taxon>Rickettsieae</taxon>
        <taxon>Orientia</taxon>
    </lineage>
</organism>
<accession>A0A0F3RNZ8</accession>
<gene>
    <name evidence="2" type="ORF">OTUT144_0009</name>
</gene>
<dbReference type="Proteomes" id="UP000033580">
    <property type="component" value="Unassembled WGS sequence"/>
</dbReference>
<dbReference type="AlphaFoldDB" id="A0A0F3RNZ8"/>
<comment type="caution">
    <text evidence="2">The sequence shown here is derived from an EMBL/GenBank/DDBJ whole genome shotgun (WGS) entry which is preliminary data.</text>
</comment>
<keyword evidence="1" id="KW-1133">Transmembrane helix</keyword>
<protein>
    <submittedName>
        <fullName evidence="2">Uncharacterized protein</fullName>
    </submittedName>
</protein>
<proteinExistence type="predicted"/>
<keyword evidence="1" id="KW-0472">Membrane</keyword>
<reference evidence="2 3" key="1">
    <citation type="submission" date="2015-01" db="EMBL/GenBank/DDBJ databases">
        <title>Genome Sequencing of Rickettsiales.</title>
        <authorList>
            <person name="Daugherty S.C."/>
            <person name="Su Q."/>
            <person name="Abolude K."/>
            <person name="Beier-Sexton M."/>
            <person name="Carlyon J.A."/>
            <person name="Carter R."/>
            <person name="Day N.P."/>
            <person name="Dumler S.J."/>
            <person name="Dyachenko V."/>
            <person name="Godinez A."/>
            <person name="Kurtti T.J."/>
            <person name="Lichay M."/>
            <person name="Mullins K.E."/>
            <person name="Ott S."/>
            <person name="Pappas-Brown V."/>
            <person name="Paris D.H."/>
            <person name="Patel P."/>
            <person name="Richards A.L."/>
            <person name="Sadzewicz L."/>
            <person name="Sears K."/>
            <person name="Seidman D."/>
            <person name="Sengamalay N."/>
            <person name="Stenos J."/>
            <person name="Tallon L.J."/>
            <person name="Vincent G."/>
            <person name="Fraser C.M."/>
            <person name="Munderloh U."/>
            <person name="Dunning-Hotopp J.C."/>
        </authorList>
    </citation>
    <scope>NUCLEOTIDE SEQUENCE [LARGE SCALE GENOMIC DNA]</scope>
    <source>
        <strain evidence="2 3">UT144</strain>
    </source>
</reference>
<evidence type="ECO:0000313" key="2">
    <source>
        <dbReference type="EMBL" id="KJW07917.1"/>
    </source>
</evidence>
<sequence length="129" mass="15476">MYAFSSFLNNRIFVFFRSFYRTLSSINQDYFIIHITLHYSFTTWKSKVLVFNYGIFYQFYSFICSTFTNPIVLTYMEVWYSLRYSKSISKCSSKLSLFLLTPFDFLRPSAFLFPQNINHLCKCSLPYSC</sequence>
<keyword evidence="1" id="KW-0812">Transmembrane</keyword>
<feature type="transmembrane region" description="Helical" evidence="1">
    <location>
        <begin position="55"/>
        <end position="76"/>
    </location>
</feature>
<evidence type="ECO:0000313" key="3">
    <source>
        <dbReference type="Proteomes" id="UP000033580"/>
    </source>
</evidence>